<comment type="catalytic activity">
    <reaction evidence="14 15">
        <text>[(1-&gt;4)-beta-D-glucosyl]n+m + reduced acceptor + O2 = 4-dehydro-beta-D-glucosyl-[(1-&gt;4)-beta-D-glucosyl]n-1 + [(1-&gt;4)-beta-D-glucosyl]m + acceptor + H2O.</text>
        <dbReference type="EC" id="1.14.99.56"/>
    </reaction>
</comment>
<name>A0A0N1HSR4_9EURO</name>
<accession>A0A0N1HSR4</accession>
<proteinExistence type="inferred from homology"/>
<keyword evidence="5 17" id="KW-0732">Signal</keyword>
<dbReference type="PANTHER" id="PTHR33353">
    <property type="entry name" value="PUTATIVE (AFU_ORTHOLOGUE AFUA_1G12560)-RELATED"/>
    <property type="match status" value="1"/>
</dbReference>
<dbReference type="AlphaFoldDB" id="A0A0N1HSR4"/>
<gene>
    <name evidence="19" type="ORF">AB675_4982</name>
</gene>
<dbReference type="InterPro" id="IPR049892">
    <property type="entry name" value="AA9"/>
</dbReference>
<dbReference type="CDD" id="cd21175">
    <property type="entry name" value="LPMO_AA9"/>
    <property type="match status" value="1"/>
</dbReference>
<evidence type="ECO:0000256" key="17">
    <source>
        <dbReference type="SAM" id="SignalP"/>
    </source>
</evidence>
<comment type="subcellular location">
    <subcellularLocation>
        <location evidence="2 15">Secreted</location>
    </subcellularLocation>
</comment>
<dbReference type="GO" id="GO:0004497">
    <property type="term" value="F:monooxygenase activity"/>
    <property type="evidence" value="ECO:0007669"/>
    <property type="project" value="UniProtKB-KW"/>
</dbReference>
<dbReference type="PROSITE" id="PS00562">
    <property type="entry name" value="CBM1_1"/>
    <property type="match status" value="1"/>
</dbReference>
<dbReference type="Pfam" id="PF00734">
    <property type="entry name" value="CBM_1"/>
    <property type="match status" value="1"/>
</dbReference>
<protein>
    <recommendedName>
        <fullName evidence="15">AA9 family lytic polysaccharide monooxygenase</fullName>
        <ecNumber evidence="15">1.14.99.56</ecNumber>
    </recommendedName>
    <alternativeName>
        <fullName evidence="15">Endo-beta-1,4-glucanase</fullName>
    </alternativeName>
    <alternativeName>
        <fullName evidence="15">Glycosyl hydrolase 61 family protein</fullName>
    </alternativeName>
</protein>
<evidence type="ECO:0000259" key="18">
    <source>
        <dbReference type="PROSITE" id="PS51164"/>
    </source>
</evidence>
<dbReference type="RefSeq" id="XP_017999295.1">
    <property type="nucleotide sequence ID" value="XM_018145159.1"/>
</dbReference>
<dbReference type="PROSITE" id="PS51164">
    <property type="entry name" value="CBM1_2"/>
    <property type="match status" value="1"/>
</dbReference>
<keyword evidence="6 15" id="KW-0136">Cellulose degradation</keyword>
<dbReference type="EC" id="1.14.99.56" evidence="15"/>
<evidence type="ECO:0000256" key="13">
    <source>
        <dbReference type="ARBA" id="ARBA00044502"/>
    </source>
</evidence>
<dbReference type="GO" id="GO:0046872">
    <property type="term" value="F:metal ion binding"/>
    <property type="evidence" value="ECO:0007669"/>
    <property type="project" value="UniProtKB-KW"/>
</dbReference>
<comment type="caution">
    <text evidence="19">The sequence shown here is derived from an EMBL/GenBank/DDBJ whole genome shotgun (WGS) entry which is preliminary data.</text>
</comment>
<evidence type="ECO:0000313" key="20">
    <source>
        <dbReference type="Proteomes" id="UP000038010"/>
    </source>
</evidence>
<evidence type="ECO:0000256" key="14">
    <source>
        <dbReference type="ARBA" id="ARBA00045077"/>
    </source>
</evidence>
<keyword evidence="11 15" id="KW-0119">Carbohydrate metabolism</keyword>
<keyword evidence="12 15" id="KW-0624">Polysaccharide degradation</keyword>
<keyword evidence="20" id="KW-1185">Reference proteome</keyword>
<evidence type="ECO:0000256" key="5">
    <source>
        <dbReference type="ARBA" id="ARBA00022729"/>
    </source>
</evidence>
<reference evidence="19 20" key="1">
    <citation type="submission" date="2015-06" db="EMBL/GenBank/DDBJ databases">
        <title>Draft genome of the ant-associated black yeast Phialophora attae CBS 131958.</title>
        <authorList>
            <person name="Moreno L.F."/>
            <person name="Stielow B.J."/>
            <person name="de Hoog S."/>
            <person name="Vicente V.A."/>
            <person name="Weiss V.A."/>
            <person name="de Vries M."/>
            <person name="Cruz L.M."/>
            <person name="Souza E.M."/>
        </authorList>
    </citation>
    <scope>NUCLEOTIDE SEQUENCE [LARGE SCALE GENOMIC DNA]</scope>
    <source>
        <strain evidence="19 20">CBS 131958</strain>
    </source>
</reference>
<feature type="domain" description="CBM1" evidence="18">
    <location>
        <begin position="289"/>
        <end position="325"/>
    </location>
</feature>
<evidence type="ECO:0000256" key="2">
    <source>
        <dbReference type="ARBA" id="ARBA00004613"/>
    </source>
</evidence>
<dbReference type="GO" id="GO:0030245">
    <property type="term" value="P:cellulose catabolic process"/>
    <property type="evidence" value="ECO:0007669"/>
    <property type="project" value="UniProtKB-UniRule"/>
</dbReference>
<dbReference type="GO" id="GO:0030248">
    <property type="term" value="F:cellulose binding"/>
    <property type="evidence" value="ECO:0007669"/>
    <property type="project" value="UniProtKB-UniRule"/>
</dbReference>
<dbReference type="VEuPathDB" id="FungiDB:AB675_4982"/>
<dbReference type="EMBL" id="LFJN01000015">
    <property type="protein sequence ID" value="KPI39332.1"/>
    <property type="molecule type" value="Genomic_DNA"/>
</dbReference>
<keyword evidence="7" id="KW-0560">Oxidoreductase</keyword>
<keyword evidence="9 19" id="KW-0503">Monooxygenase</keyword>
<dbReference type="InterPro" id="IPR000254">
    <property type="entry name" value="CBD"/>
</dbReference>
<evidence type="ECO:0000256" key="16">
    <source>
        <dbReference type="SAM" id="MobiDB-lite"/>
    </source>
</evidence>
<keyword evidence="3 15" id="KW-0964">Secreted</keyword>
<dbReference type="GeneID" id="28737039"/>
<keyword evidence="10 15" id="KW-1015">Disulfide bond</keyword>
<comment type="cofactor">
    <cofactor evidence="1">
        <name>Cu(2+)</name>
        <dbReference type="ChEBI" id="CHEBI:29036"/>
    </cofactor>
</comment>
<keyword evidence="4" id="KW-0479">Metal-binding</keyword>
<dbReference type="SUPFAM" id="SSF57180">
    <property type="entry name" value="Cellulose-binding domain"/>
    <property type="match status" value="1"/>
</dbReference>
<evidence type="ECO:0000256" key="7">
    <source>
        <dbReference type="ARBA" id="ARBA00023002"/>
    </source>
</evidence>
<evidence type="ECO:0000256" key="3">
    <source>
        <dbReference type="ARBA" id="ARBA00022525"/>
    </source>
</evidence>
<dbReference type="SMART" id="SM00236">
    <property type="entry name" value="fCBD"/>
    <property type="match status" value="1"/>
</dbReference>
<dbReference type="InterPro" id="IPR035971">
    <property type="entry name" value="CBD_sf"/>
</dbReference>
<organism evidence="19 20">
    <name type="scientific">Cyphellophora attinorum</name>
    <dbReference type="NCBI Taxonomy" id="1664694"/>
    <lineage>
        <taxon>Eukaryota</taxon>
        <taxon>Fungi</taxon>
        <taxon>Dikarya</taxon>
        <taxon>Ascomycota</taxon>
        <taxon>Pezizomycotina</taxon>
        <taxon>Eurotiomycetes</taxon>
        <taxon>Chaetothyriomycetidae</taxon>
        <taxon>Chaetothyriales</taxon>
        <taxon>Cyphellophoraceae</taxon>
        <taxon>Cyphellophora</taxon>
    </lineage>
</organism>
<dbReference type="Gene3D" id="2.70.50.70">
    <property type="match status" value="1"/>
</dbReference>
<feature type="compositionally biased region" description="Gly residues" evidence="16">
    <location>
        <begin position="237"/>
        <end position="247"/>
    </location>
</feature>
<dbReference type="Proteomes" id="UP000038010">
    <property type="component" value="Unassembled WGS sequence"/>
</dbReference>
<dbReference type="STRING" id="1664694.A0A0N1HSR4"/>
<feature type="compositionally biased region" description="Low complexity" evidence="16">
    <location>
        <begin position="248"/>
        <end position="260"/>
    </location>
</feature>
<evidence type="ECO:0000256" key="9">
    <source>
        <dbReference type="ARBA" id="ARBA00023033"/>
    </source>
</evidence>
<sequence length="325" mass="33133">MSVLALLAFAGTALAHGHVSSYTVGGQVIQGGTNGGLSVNPRPNTPAWLAANNDNGFVTDVTSPDVICHKSAEPGSSSFTVAAGDTITLQWNTWPDSHSGPVIDYLAPVNGGFESISKSSLLFTKIAEAGLSDGKWAANELIANGFMWQTTIPSSIAPGNYVLRHEILALHEAQRVGGTQFYPQCINIEVTGSGTNTLSDGTPGTQLYGQTEPGVIFDMYNNPTSYPIPGPAVMAGGSTGGGSGGGSPPATTATATSAAPTVAVPTTTLRTLTTTAAPAPTGGNTGGSGTVPKWSQCGGQEYKGPTNCVSGTTCQVLNPYYFQCL</sequence>
<dbReference type="Pfam" id="PF03443">
    <property type="entry name" value="AA9"/>
    <property type="match status" value="1"/>
</dbReference>
<dbReference type="InterPro" id="IPR005103">
    <property type="entry name" value="AA9_LPMO"/>
</dbReference>
<comment type="similarity">
    <text evidence="13">Belongs to the polysaccharide monooxygenase AA9 family.</text>
</comment>
<comment type="domain">
    <text evidence="15">Has a modular structure: an endo-beta-1,4-glucanase catalytic module at the N-terminus, a linker rich in serines and threonines, and a C-terminal carbohydrate-binding module (CBM).</text>
</comment>
<evidence type="ECO:0000256" key="10">
    <source>
        <dbReference type="ARBA" id="ARBA00023157"/>
    </source>
</evidence>
<evidence type="ECO:0000256" key="8">
    <source>
        <dbReference type="ARBA" id="ARBA00023008"/>
    </source>
</evidence>
<dbReference type="GO" id="GO:0008810">
    <property type="term" value="F:cellulase activity"/>
    <property type="evidence" value="ECO:0007669"/>
    <property type="project" value="UniProtKB-UniRule"/>
</dbReference>
<evidence type="ECO:0000313" key="19">
    <source>
        <dbReference type="EMBL" id="KPI39332.1"/>
    </source>
</evidence>
<evidence type="ECO:0000256" key="15">
    <source>
        <dbReference type="RuleBase" id="RU368122"/>
    </source>
</evidence>
<evidence type="ECO:0000256" key="11">
    <source>
        <dbReference type="ARBA" id="ARBA00023277"/>
    </source>
</evidence>
<dbReference type="GO" id="GO:0005576">
    <property type="term" value="C:extracellular region"/>
    <property type="evidence" value="ECO:0007669"/>
    <property type="project" value="UniProtKB-SubCell"/>
</dbReference>
<evidence type="ECO:0000256" key="6">
    <source>
        <dbReference type="ARBA" id="ARBA00023001"/>
    </source>
</evidence>
<feature type="region of interest" description="Disordered" evidence="16">
    <location>
        <begin position="237"/>
        <end position="260"/>
    </location>
</feature>
<dbReference type="OrthoDB" id="4849160at2759"/>
<evidence type="ECO:0000256" key="1">
    <source>
        <dbReference type="ARBA" id="ARBA00001973"/>
    </source>
</evidence>
<comment type="function">
    <text evidence="15">Lytic polysaccharide monooxygenase (LMPO) that depolymerizes crystalline and amorphous polysaccharides via the oxidation of scissile alpha- or beta-(1-4)-glycosidic bonds, yielding C1 and/or C4 oxidation products. Catalysis by LPMOs requires the reduction of the active-site copper from Cu(II) to Cu(I) by a reducing agent and H(2)O(2) or O(2) as a cosubstrate.</text>
</comment>
<feature type="chain" id="PRO_5012926778" description="AA9 family lytic polysaccharide monooxygenase" evidence="17">
    <location>
        <begin position="16"/>
        <end position="325"/>
    </location>
</feature>
<dbReference type="PANTHER" id="PTHR33353:SF36">
    <property type="entry name" value="ENDO-BETA-1,4-GLUCANASE D"/>
    <property type="match status" value="1"/>
</dbReference>
<keyword evidence="8" id="KW-0186">Copper</keyword>
<feature type="signal peptide" evidence="17">
    <location>
        <begin position="1"/>
        <end position="15"/>
    </location>
</feature>
<evidence type="ECO:0000256" key="4">
    <source>
        <dbReference type="ARBA" id="ARBA00022723"/>
    </source>
</evidence>
<evidence type="ECO:0000256" key="12">
    <source>
        <dbReference type="ARBA" id="ARBA00023326"/>
    </source>
</evidence>